<dbReference type="OrthoDB" id="1742272at2759"/>
<organism evidence="3 4">
    <name type="scientific">Digitaria exilis</name>
    <dbReference type="NCBI Taxonomy" id="1010633"/>
    <lineage>
        <taxon>Eukaryota</taxon>
        <taxon>Viridiplantae</taxon>
        <taxon>Streptophyta</taxon>
        <taxon>Embryophyta</taxon>
        <taxon>Tracheophyta</taxon>
        <taxon>Spermatophyta</taxon>
        <taxon>Magnoliopsida</taxon>
        <taxon>Liliopsida</taxon>
        <taxon>Poales</taxon>
        <taxon>Poaceae</taxon>
        <taxon>PACMAD clade</taxon>
        <taxon>Panicoideae</taxon>
        <taxon>Panicodae</taxon>
        <taxon>Paniceae</taxon>
        <taxon>Anthephorinae</taxon>
        <taxon>Digitaria</taxon>
    </lineage>
</organism>
<dbReference type="Proteomes" id="UP000636709">
    <property type="component" value="Unassembled WGS sequence"/>
</dbReference>
<gene>
    <name evidence="3" type="ORF">HU200_005417</name>
</gene>
<sequence length="287" mass="30360">MRAAHCCLPSAAAAPASSHSLELVLFPSPLSAPLPLLAAAWPAQNPSESPALPRSSRRGAAPSLYGGAPSARVPQQRTPRAAVRPVRSSAHPAPRLLMRSCRLSYFLVFCSGFGLLLSLATQLPEQEGAKGMGSSGCSEIVEVVDDPKDARLGGVTHLRVRVKPVGQEHGARSCSVEDDLDRLIRSINVRTSARASGQTSTDRRLIALGKSPMSSEIVESVSLKQALRKMCISQASEMAAMKRLSKPSGVSTPPDSGAIKKLYGSIAVQTNEEKDDTNKVVKVFCVA</sequence>
<keyword evidence="4" id="KW-1185">Reference proteome</keyword>
<evidence type="ECO:0000313" key="3">
    <source>
        <dbReference type="EMBL" id="KAF8772753.1"/>
    </source>
</evidence>
<accession>A0A835FT59</accession>
<name>A0A835FT59_9POAL</name>
<feature type="transmembrane region" description="Helical" evidence="2">
    <location>
        <begin position="103"/>
        <end position="123"/>
    </location>
</feature>
<dbReference type="AlphaFoldDB" id="A0A835FT59"/>
<evidence type="ECO:0000256" key="1">
    <source>
        <dbReference type="SAM" id="MobiDB-lite"/>
    </source>
</evidence>
<keyword evidence="2" id="KW-0472">Membrane</keyword>
<dbReference type="EMBL" id="JACEFO010000364">
    <property type="protein sequence ID" value="KAF8772753.1"/>
    <property type="molecule type" value="Genomic_DNA"/>
</dbReference>
<evidence type="ECO:0000313" key="4">
    <source>
        <dbReference type="Proteomes" id="UP000636709"/>
    </source>
</evidence>
<evidence type="ECO:0000256" key="2">
    <source>
        <dbReference type="SAM" id="Phobius"/>
    </source>
</evidence>
<proteinExistence type="predicted"/>
<feature type="region of interest" description="Disordered" evidence="1">
    <location>
        <begin position="47"/>
        <end position="89"/>
    </location>
</feature>
<keyword evidence="2" id="KW-0812">Transmembrane</keyword>
<reference evidence="3" key="1">
    <citation type="submission" date="2020-07" db="EMBL/GenBank/DDBJ databases">
        <title>Genome sequence and genetic diversity analysis of an under-domesticated orphan crop, white fonio (Digitaria exilis).</title>
        <authorList>
            <person name="Bennetzen J.L."/>
            <person name="Chen S."/>
            <person name="Ma X."/>
            <person name="Wang X."/>
            <person name="Yssel A.E.J."/>
            <person name="Chaluvadi S.R."/>
            <person name="Johnson M."/>
            <person name="Gangashetty P."/>
            <person name="Hamidou F."/>
            <person name="Sanogo M.D."/>
            <person name="Zwaenepoel A."/>
            <person name="Wallace J."/>
            <person name="Van De Peer Y."/>
            <person name="Van Deynze A."/>
        </authorList>
    </citation>
    <scope>NUCLEOTIDE SEQUENCE</scope>
    <source>
        <tissue evidence="3">Leaves</tissue>
    </source>
</reference>
<protein>
    <submittedName>
        <fullName evidence="3">Uncharacterized protein</fullName>
    </submittedName>
</protein>
<comment type="caution">
    <text evidence="3">The sequence shown here is derived from an EMBL/GenBank/DDBJ whole genome shotgun (WGS) entry which is preliminary data.</text>
</comment>
<keyword evidence="2" id="KW-1133">Transmembrane helix</keyword>